<organism evidence="1">
    <name type="scientific">Arundo donax</name>
    <name type="common">Giant reed</name>
    <name type="synonym">Donax arundinaceus</name>
    <dbReference type="NCBI Taxonomy" id="35708"/>
    <lineage>
        <taxon>Eukaryota</taxon>
        <taxon>Viridiplantae</taxon>
        <taxon>Streptophyta</taxon>
        <taxon>Embryophyta</taxon>
        <taxon>Tracheophyta</taxon>
        <taxon>Spermatophyta</taxon>
        <taxon>Magnoliopsida</taxon>
        <taxon>Liliopsida</taxon>
        <taxon>Poales</taxon>
        <taxon>Poaceae</taxon>
        <taxon>PACMAD clade</taxon>
        <taxon>Arundinoideae</taxon>
        <taxon>Arundineae</taxon>
        <taxon>Arundo</taxon>
    </lineage>
</organism>
<accession>A0A0A9C1Z0</accession>
<dbReference type="AlphaFoldDB" id="A0A0A9C1Z0"/>
<reference evidence="1" key="2">
    <citation type="journal article" date="2015" name="Data Brief">
        <title>Shoot transcriptome of the giant reed, Arundo donax.</title>
        <authorList>
            <person name="Barrero R.A."/>
            <person name="Guerrero F.D."/>
            <person name="Moolhuijzen P."/>
            <person name="Goolsby J.A."/>
            <person name="Tidwell J."/>
            <person name="Bellgard S.E."/>
            <person name="Bellgard M.I."/>
        </authorList>
    </citation>
    <scope>NUCLEOTIDE SEQUENCE</scope>
    <source>
        <tissue evidence="1">Shoot tissue taken approximately 20 cm above the soil surface</tissue>
    </source>
</reference>
<reference evidence="1" key="1">
    <citation type="submission" date="2014-09" db="EMBL/GenBank/DDBJ databases">
        <authorList>
            <person name="Magalhaes I.L.F."/>
            <person name="Oliveira U."/>
            <person name="Santos F.R."/>
            <person name="Vidigal T.H.D.A."/>
            <person name="Brescovit A.D."/>
            <person name="Santos A.J."/>
        </authorList>
    </citation>
    <scope>NUCLEOTIDE SEQUENCE</scope>
    <source>
        <tissue evidence="1">Shoot tissue taken approximately 20 cm above the soil surface</tissue>
    </source>
</reference>
<dbReference type="EMBL" id="GBRH01230480">
    <property type="protein sequence ID" value="JAD67415.1"/>
    <property type="molecule type" value="Transcribed_RNA"/>
</dbReference>
<protein>
    <submittedName>
        <fullName evidence="1">Uncharacterized protein</fullName>
    </submittedName>
</protein>
<evidence type="ECO:0000313" key="1">
    <source>
        <dbReference type="EMBL" id="JAD67415.1"/>
    </source>
</evidence>
<name>A0A0A9C1Z0_ARUDO</name>
<proteinExistence type="predicted"/>
<sequence length="24" mass="2823">MRLKSSTEFAQTLSSYHDGLIFYK</sequence>